<dbReference type="InterPro" id="IPR002939">
    <property type="entry name" value="DnaJ_C"/>
</dbReference>
<dbReference type="SMART" id="SM00271">
    <property type="entry name" value="DnaJ"/>
    <property type="match status" value="1"/>
</dbReference>
<gene>
    <name evidence="7" type="ORF">MNBD_PLANCTO02-771</name>
</gene>
<dbReference type="GO" id="GO:0042026">
    <property type="term" value="P:protein refolding"/>
    <property type="evidence" value="ECO:0007669"/>
    <property type="project" value="TreeGrafter"/>
</dbReference>
<evidence type="ECO:0000256" key="1">
    <source>
        <dbReference type="ARBA" id="ARBA00022723"/>
    </source>
</evidence>
<dbReference type="AlphaFoldDB" id="A0A3B1DZ15"/>
<dbReference type="Gene3D" id="1.10.287.110">
    <property type="entry name" value="DnaJ domain"/>
    <property type="match status" value="1"/>
</dbReference>
<dbReference type="SUPFAM" id="SSF46565">
    <property type="entry name" value="Chaperone J-domain"/>
    <property type="match status" value="1"/>
</dbReference>
<dbReference type="Gene3D" id="2.60.260.20">
    <property type="entry name" value="Urease metallochaperone UreE, N-terminal domain"/>
    <property type="match status" value="2"/>
</dbReference>
<dbReference type="Pfam" id="PF00226">
    <property type="entry name" value="DnaJ"/>
    <property type="match status" value="1"/>
</dbReference>
<organism evidence="7">
    <name type="scientific">hydrothermal vent metagenome</name>
    <dbReference type="NCBI Taxonomy" id="652676"/>
    <lineage>
        <taxon>unclassified sequences</taxon>
        <taxon>metagenomes</taxon>
        <taxon>ecological metagenomes</taxon>
    </lineage>
</organism>
<sequence length="308" mass="32905">MSNTDYYQTLGLSKTASADEIRKAYKKLVRENHPDAKPDDKQAAEKFKQVQDAYSVLGDEEKRAQYDQFGSTFPGGGGGNPFHGAGAGGAGPIDLGDIFGGGGINLNDIFGGGGGFGGGGQRPSPPPRRGKDIQTEIHIPFHVAAEGGNWDVHLSKDSATETLTAKIPTGIENGQKIRLSGQGHPGTGGPGNLILTVRVAAHPWFRREKNNLLLDVPLTPIEAVLGAKVLVPTLSEGDVTLTIPSGTSSGARLRLREKGIIDRKTKKRGDQFVIIKIAVPKELDDATKELYEKLQEITADNPREGLWQ</sequence>
<keyword evidence="4" id="KW-0862">Zinc</keyword>
<dbReference type="GO" id="GO:0008270">
    <property type="term" value="F:zinc ion binding"/>
    <property type="evidence" value="ECO:0007669"/>
    <property type="project" value="UniProtKB-KW"/>
</dbReference>
<dbReference type="PROSITE" id="PS00636">
    <property type="entry name" value="DNAJ_1"/>
    <property type="match status" value="1"/>
</dbReference>
<dbReference type="InterPro" id="IPR036869">
    <property type="entry name" value="J_dom_sf"/>
</dbReference>
<dbReference type="FunFam" id="2.60.260.20:FF:000005">
    <property type="entry name" value="Chaperone protein dnaJ 1, mitochondrial"/>
    <property type="match status" value="1"/>
</dbReference>
<keyword evidence="2" id="KW-0677">Repeat</keyword>
<dbReference type="InterPro" id="IPR008971">
    <property type="entry name" value="HSP40/DnaJ_pept-bd"/>
</dbReference>
<keyword evidence="1" id="KW-0479">Metal-binding</keyword>
<dbReference type="SUPFAM" id="SSF49493">
    <property type="entry name" value="HSP40/DnaJ peptide-binding domain"/>
    <property type="match status" value="2"/>
</dbReference>
<protein>
    <submittedName>
        <fullName evidence="7">Chaperone protein DnaJ</fullName>
    </submittedName>
</protein>
<reference evidence="7" key="1">
    <citation type="submission" date="2018-06" db="EMBL/GenBank/DDBJ databases">
        <authorList>
            <person name="Zhirakovskaya E."/>
        </authorList>
    </citation>
    <scope>NUCLEOTIDE SEQUENCE</scope>
</reference>
<dbReference type="PANTHER" id="PTHR43096">
    <property type="entry name" value="DNAJ HOMOLOG 1, MITOCHONDRIAL-RELATED"/>
    <property type="match status" value="1"/>
</dbReference>
<dbReference type="Pfam" id="PF01556">
    <property type="entry name" value="DnaJ_C"/>
    <property type="match status" value="1"/>
</dbReference>
<dbReference type="PANTHER" id="PTHR43096:SF48">
    <property type="entry name" value="CHAPERONE PROTEIN DNAJ"/>
    <property type="match status" value="1"/>
</dbReference>
<name>A0A3B1DZ15_9ZZZZ</name>
<accession>A0A3B1DZ15</accession>
<dbReference type="GO" id="GO:0005737">
    <property type="term" value="C:cytoplasm"/>
    <property type="evidence" value="ECO:0007669"/>
    <property type="project" value="TreeGrafter"/>
</dbReference>
<dbReference type="InterPro" id="IPR001623">
    <property type="entry name" value="DnaJ_domain"/>
</dbReference>
<evidence type="ECO:0000259" key="6">
    <source>
        <dbReference type="PROSITE" id="PS50076"/>
    </source>
</evidence>
<evidence type="ECO:0000256" key="2">
    <source>
        <dbReference type="ARBA" id="ARBA00022737"/>
    </source>
</evidence>
<dbReference type="CDD" id="cd10747">
    <property type="entry name" value="DnaJ_C"/>
    <property type="match status" value="1"/>
</dbReference>
<dbReference type="CDD" id="cd06257">
    <property type="entry name" value="DnaJ"/>
    <property type="match status" value="1"/>
</dbReference>
<dbReference type="InterPro" id="IPR018253">
    <property type="entry name" value="DnaJ_domain_CS"/>
</dbReference>
<dbReference type="EMBL" id="UOGL01000663">
    <property type="protein sequence ID" value="VAX42513.1"/>
    <property type="molecule type" value="Genomic_DNA"/>
</dbReference>
<keyword evidence="3" id="KW-0863">Zinc-finger</keyword>
<evidence type="ECO:0000256" key="5">
    <source>
        <dbReference type="ARBA" id="ARBA00023186"/>
    </source>
</evidence>
<dbReference type="PROSITE" id="PS50076">
    <property type="entry name" value="DNAJ_2"/>
    <property type="match status" value="1"/>
</dbReference>
<evidence type="ECO:0000256" key="3">
    <source>
        <dbReference type="ARBA" id="ARBA00022771"/>
    </source>
</evidence>
<dbReference type="PRINTS" id="PR00625">
    <property type="entry name" value="JDOMAIN"/>
</dbReference>
<dbReference type="GO" id="GO:0051082">
    <property type="term" value="F:unfolded protein binding"/>
    <property type="evidence" value="ECO:0007669"/>
    <property type="project" value="InterPro"/>
</dbReference>
<evidence type="ECO:0000313" key="7">
    <source>
        <dbReference type="EMBL" id="VAX42513.1"/>
    </source>
</evidence>
<evidence type="ECO:0000256" key="4">
    <source>
        <dbReference type="ARBA" id="ARBA00022833"/>
    </source>
</evidence>
<keyword evidence="5" id="KW-0143">Chaperone</keyword>
<feature type="domain" description="J" evidence="6">
    <location>
        <begin position="5"/>
        <end position="70"/>
    </location>
</feature>
<proteinExistence type="predicted"/>